<dbReference type="AlphaFoldDB" id="A0AAX0WQP4"/>
<comment type="caution">
    <text evidence="3">The sequence shown here is derived from an EMBL/GenBank/DDBJ whole genome shotgun (WGS) entry which is preliminary data.</text>
</comment>
<keyword evidence="1" id="KW-1133">Transmembrane helix</keyword>
<dbReference type="InterPro" id="IPR023213">
    <property type="entry name" value="CAT-like_dom_sf"/>
</dbReference>
<feature type="domain" description="Condensation" evidence="2">
    <location>
        <begin position="51"/>
        <end position="453"/>
    </location>
</feature>
<dbReference type="GeneID" id="98067326"/>
<dbReference type="InterPro" id="IPR001242">
    <property type="entry name" value="Condensation_dom"/>
</dbReference>
<keyword evidence="1" id="KW-0472">Membrane</keyword>
<dbReference type="Proteomes" id="UP000192511">
    <property type="component" value="Unassembled WGS sequence"/>
</dbReference>
<evidence type="ECO:0000259" key="2">
    <source>
        <dbReference type="Pfam" id="PF00668"/>
    </source>
</evidence>
<dbReference type="SUPFAM" id="SSF52777">
    <property type="entry name" value="CoA-dependent acyltransferases"/>
    <property type="match status" value="2"/>
</dbReference>
<dbReference type="GO" id="GO:0003824">
    <property type="term" value="F:catalytic activity"/>
    <property type="evidence" value="ECO:0007669"/>
    <property type="project" value="InterPro"/>
</dbReference>
<proteinExistence type="predicted"/>
<evidence type="ECO:0000256" key="1">
    <source>
        <dbReference type="SAM" id="Phobius"/>
    </source>
</evidence>
<keyword evidence="1" id="KW-0812">Transmembrane</keyword>
<dbReference type="Gene3D" id="3.30.559.10">
    <property type="entry name" value="Chloramphenicol acetyltransferase-like domain"/>
    <property type="match status" value="1"/>
</dbReference>
<dbReference type="Pfam" id="PF00668">
    <property type="entry name" value="Condensation"/>
    <property type="match status" value="1"/>
</dbReference>
<organism evidence="3 4">
    <name type="scientific">Legionella anisa</name>
    <dbReference type="NCBI Taxonomy" id="28082"/>
    <lineage>
        <taxon>Bacteria</taxon>
        <taxon>Pseudomonadati</taxon>
        <taxon>Pseudomonadota</taxon>
        <taxon>Gammaproteobacteria</taxon>
        <taxon>Legionellales</taxon>
        <taxon>Legionellaceae</taxon>
        <taxon>Legionella</taxon>
    </lineage>
</organism>
<dbReference type="PANTHER" id="PTHR28037:SF1">
    <property type="entry name" value="ALCOHOL O-ACETYLTRANSFERASE 1-RELATED"/>
    <property type="match status" value="1"/>
</dbReference>
<dbReference type="EMBL" id="NBTX02000004">
    <property type="protein sequence ID" value="PNL60440.1"/>
    <property type="molecule type" value="Genomic_DNA"/>
</dbReference>
<reference evidence="3" key="1">
    <citation type="submission" date="2017-12" db="EMBL/GenBank/DDBJ databases">
        <title>FDA dAtabase for Regulatory Grade micrObial Sequences (FDA-ARGOS): Supporting development and validation of Infectious Disease Dx tests.</title>
        <authorList>
            <person name="Kerrigan L."/>
            <person name="Tallon L.J."/>
            <person name="Sadzewicz L."/>
            <person name="Sengamalay N."/>
            <person name="Ott S."/>
            <person name="Godinez A."/>
            <person name="Nagaraj S."/>
            <person name="Vavikolanu K."/>
            <person name="Vyas G."/>
            <person name="Nadendla S."/>
            <person name="Aluvathingal J."/>
            <person name="Sichtig H."/>
        </authorList>
    </citation>
    <scope>NUCLEOTIDE SEQUENCE [LARGE SCALE GENOMIC DNA]</scope>
    <source>
        <strain evidence="3">FDAARGOS_200</strain>
    </source>
</reference>
<evidence type="ECO:0000313" key="3">
    <source>
        <dbReference type="EMBL" id="PNL60440.1"/>
    </source>
</evidence>
<sequence>MKNVNSTHLSKYFTSIIFISLLIQYIIVKRALGLWETACAIAHDKGRGTANTCMVVYIKGEVDFFLLKRAFYNLYCRHPLLRATYFRETNTYFFQTNVDFDKVPIEQLITTDDNAWFEKFLQILKEPYPVSKYLWQSILVTSKVNPKHHYLLIGLHHSILDGASQLSILNDLLRFYEQLEQGQFPDVVSLPLISAIEYQLPSPISWEQYNKNQCTINNLFGPDSKLKFNDFSAKKIETKVLFCDFDASISERIQALCKERRVKMTAVINAALLFAASKLEQFEKLSLHVAVNLRHYAQPAIAPEHVGCFVSVVKTLHSVDKNTHFWHLVQHYQYQFDNNFYLTGLTPKKFDAEELVDRFELPEYSGRREFTEGFGISNWGKIDFPKHFGSLTVKGIHRGSGRQIGDFPYFLHIATINNKIWGAFSYVEPMMATTWMKRYIKNFREIIKCLVLNGNFG</sequence>
<feature type="transmembrane region" description="Helical" evidence="1">
    <location>
        <begin position="12"/>
        <end position="28"/>
    </location>
</feature>
<dbReference type="InterPro" id="IPR052058">
    <property type="entry name" value="Alcohol_O-acetyltransferase"/>
</dbReference>
<accession>A0AAX0WQP4</accession>
<dbReference type="Gene3D" id="3.30.559.30">
    <property type="entry name" value="Nonribosomal peptide synthetase, condensation domain"/>
    <property type="match status" value="1"/>
</dbReference>
<dbReference type="RefSeq" id="WP_058388356.1">
    <property type="nucleotide sequence ID" value="NZ_CAAAHR010000028.1"/>
</dbReference>
<name>A0AAX0WQP4_9GAMM</name>
<keyword evidence="4" id="KW-1185">Reference proteome</keyword>
<protein>
    <recommendedName>
        <fullName evidence="2">Condensation domain-containing protein</fullName>
    </recommendedName>
</protein>
<gene>
    <name evidence="3" type="ORF">A6J39_004030</name>
</gene>
<evidence type="ECO:0000313" key="4">
    <source>
        <dbReference type="Proteomes" id="UP000192511"/>
    </source>
</evidence>
<dbReference type="PANTHER" id="PTHR28037">
    <property type="entry name" value="ALCOHOL O-ACETYLTRANSFERASE 1-RELATED"/>
    <property type="match status" value="1"/>
</dbReference>